<gene>
    <name evidence="4" type="ORF">D5018_01725</name>
</gene>
<evidence type="ECO:0000313" key="5">
    <source>
        <dbReference type="Proteomes" id="UP000281474"/>
    </source>
</evidence>
<keyword evidence="2 3" id="KW-0040">ANK repeat</keyword>
<dbReference type="PROSITE" id="PS50297">
    <property type="entry name" value="ANK_REP_REGION"/>
    <property type="match status" value="1"/>
</dbReference>
<dbReference type="SMART" id="SM00248">
    <property type="entry name" value="ANK"/>
    <property type="match status" value="3"/>
</dbReference>
<dbReference type="AlphaFoldDB" id="A0A3L8Q1B6"/>
<dbReference type="InterPro" id="IPR002110">
    <property type="entry name" value="Ankyrin_rpt"/>
</dbReference>
<reference evidence="4 5" key="1">
    <citation type="submission" date="2018-09" db="EMBL/GenBank/DDBJ databases">
        <title>Phylogeny of the Shewanellaceae, and recommendation for two new genera, Pseudoshewanella and Parashewanella.</title>
        <authorList>
            <person name="Wang G."/>
        </authorList>
    </citation>
    <scope>NUCLEOTIDE SEQUENCE [LARGE SCALE GENOMIC DNA]</scope>
    <source>
        <strain evidence="4 5">C51</strain>
    </source>
</reference>
<accession>A0A3L8Q1B6</accession>
<feature type="repeat" description="ANK" evidence="3">
    <location>
        <begin position="171"/>
        <end position="203"/>
    </location>
</feature>
<name>A0A3L8Q1B6_9GAMM</name>
<dbReference type="Gene3D" id="1.25.40.20">
    <property type="entry name" value="Ankyrin repeat-containing domain"/>
    <property type="match status" value="2"/>
</dbReference>
<dbReference type="Proteomes" id="UP000281474">
    <property type="component" value="Unassembled WGS sequence"/>
</dbReference>
<dbReference type="OrthoDB" id="7390289at2"/>
<evidence type="ECO:0000256" key="1">
    <source>
        <dbReference type="ARBA" id="ARBA00022737"/>
    </source>
</evidence>
<dbReference type="PROSITE" id="PS50088">
    <property type="entry name" value="ANK_REPEAT"/>
    <property type="match status" value="2"/>
</dbReference>
<dbReference type="SUPFAM" id="SSF48403">
    <property type="entry name" value="Ankyrin repeat"/>
    <property type="match status" value="1"/>
</dbReference>
<evidence type="ECO:0000256" key="2">
    <source>
        <dbReference type="ARBA" id="ARBA00023043"/>
    </source>
</evidence>
<organism evidence="4 5">
    <name type="scientific">Parashewanella curva</name>
    <dbReference type="NCBI Taxonomy" id="2338552"/>
    <lineage>
        <taxon>Bacteria</taxon>
        <taxon>Pseudomonadati</taxon>
        <taxon>Pseudomonadota</taxon>
        <taxon>Gammaproteobacteria</taxon>
        <taxon>Alteromonadales</taxon>
        <taxon>Shewanellaceae</taxon>
        <taxon>Parashewanella</taxon>
    </lineage>
</organism>
<keyword evidence="1" id="KW-0677">Repeat</keyword>
<evidence type="ECO:0000256" key="3">
    <source>
        <dbReference type="PROSITE-ProRule" id="PRU00023"/>
    </source>
</evidence>
<comment type="caution">
    <text evidence="4">The sequence shown here is derived from an EMBL/GenBank/DDBJ whole genome shotgun (WGS) entry which is preliminary data.</text>
</comment>
<dbReference type="PANTHER" id="PTHR24198:SF165">
    <property type="entry name" value="ANKYRIN REPEAT-CONTAINING PROTEIN-RELATED"/>
    <property type="match status" value="1"/>
</dbReference>
<protein>
    <submittedName>
        <fullName evidence="4">Ankyrin repeat domain-containing protein</fullName>
    </submittedName>
</protein>
<keyword evidence="5" id="KW-1185">Reference proteome</keyword>
<proteinExistence type="predicted"/>
<dbReference type="PANTHER" id="PTHR24198">
    <property type="entry name" value="ANKYRIN REPEAT AND PROTEIN KINASE DOMAIN-CONTAINING PROTEIN"/>
    <property type="match status" value="1"/>
</dbReference>
<dbReference type="RefSeq" id="WP_121837257.1">
    <property type="nucleotide sequence ID" value="NZ_ML014754.1"/>
</dbReference>
<dbReference type="InterPro" id="IPR036770">
    <property type="entry name" value="Ankyrin_rpt-contain_sf"/>
</dbReference>
<evidence type="ECO:0000313" key="4">
    <source>
        <dbReference type="EMBL" id="RLV61436.1"/>
    </source>
</evidence>
<dbReference type="EMBL" id="QZEI01000003">
    <property type="protein sequence ID" value="RLV61436.1"/>
    <property type="molecule type" value="Genomic_DNA"/>
</dbReference>
<sequence length="454" mass="50580">MAYGTAINNEKTWLMATLVTHPEQVSTFEVGGEPRLQTDSKTISGWGQRDKFQLEVKLSDQRVVTLLCERQKGWVNGAHPRWKCTNLEREAYCFCTRDANPKVASSVKHSLMSRKPLHLFVAVINGKKSDVDDQLRLPINLAVKTHYSNLGPDVLHEANVRLDYCSDDIYDGQSVLHLAVLGKRSVLIHALVAGGADLEQVNNSKETPLELAVKSGRTAESQALMKEGAVTQGRTLMQKALVAGNLSYPYSTDVAKSLLANGAKLDEQDSKQRTALLNMIIAGNEKGIIFALQNGASLGICDKNGHNALSAMVKSKQRVQYLNLVFTHCDIQGQQINSEPFKRAFEFAARCGYCNALQIFIDKGIEQTELPNEPFPSKELMAAAENRTDNACQLLLRDWFKKHPDMKLNTLKSTQSKVKFEKLLQRTDMGKSWSTYLTNTQDVGEPELPQKIMK</sequence>
<feature type="repeat" description="ANK" evidence="3">
    <location>
        <begin position="232"/>
        <end position="270"/>
    </location>
</feature>